<dbReference type="AlphaFoldDB" id="A0A382HT85"/>
<dbReference type="PANTHER" id="PTHR30482:SF20">
    <property type="entry name" value="HIGH-AFFINITY BRANCHED-CHAIN AMINO ACID TRANSPORT SYSTEM PERMEASE PROTEIN LIVM"/>
    <property type="match status" value="1"/>
</dbReference>
<name>A0A382HT85_9ZZZZ</name>
<proteinExistence type="predicted"/>
<evidence type="ECO:0000256" key="1">
    <source>
        <dbReference type="SAM" id="Phobius"/>
    </source>
</evidence>
<feature type="transmembrane region" description="Helical" evidence="1">
    <location>
        <begin position="46"/>
        <end position="65"/>
    </location>
</feature>
<dbReference type="GO" id="GO:0015658">
    <property type="term" value="F:branched-chain amino acid transmembrane transporter activity"/>
    <property type="evidence" value="ECO:0007669"/>
    <property type="project" value="InterPro"/>
</dbReference>
<keyword evidence="1" id="KW-0472">Membrane</keyword>
<organism evidence="2">
    <name type="scientific">marine metagenome</name>
    <dbReference type="NCBI Taxonomy" id="408172"/>
    <lineage>
        <taxon>unclassified sequences</taxon>
        <taxon>metagenomes</taxon>
        <taxon>ecological metagenomes</taxon>
    </lineage>
</organism>
<keyword evidence="1" id="KW-1133">Transmembrane helix</keyword>
<sequence length="174" mass="18580">MLAGIFAPIVFPAYTFQFAVLWLMILFALTWDILGGQMGYNSLGNILFFGAGMYICTVVQIGMYYDVAEYTAHFGAVKIDFTPYQYFTGIAAGLVLAGIACLGLAVVFGWIVFGLRGPYFAIGTLGVAIAAGELVGAWDYVGGGGGISLPNYPGGPGDREMFFYMLCFISAVCT</sequence>
<feature type="transmembrane region" description="Helical" evidence="1">
    <location>
        <begin position="85"/>
        <end position="112"/>
    </location>
</feature>
<evidence type="ECO:0000313" key="2">
    <source>
        <dbReference type="EMBL" id="SVB90576.1"/>
    </source>
</evidence>
<evidence type="ECO:0008006" key="3">
    <source>
        <dbReference type="Google" id="ProtNLM"/>
    </source>
</evidence>
<dbReference type="EMBL" id="UINC01063198">
    <property type="protein sequence ID" value="SVB90576.1"/>
    <property type="molecule type" value="Genomic_DNA"/>
</dbReference>
<dbReference type="InterPro" id="IPR043428">
    <property type="entry name" value="LivM-like"/>
</dbReference>
<feature type="non-terminal residue" evidence="2">
    <location>
        <position position="174"/>
    </location>
</feature>
<keyword evidence="1" id="KW-0812">Transmembrane</keyword>
<feature type="transmembrane region" description="Helical" evidence="1">
    <location>
        <begin position="119"/>
        <end position="141"/>
    </location>
</feature>
<reference evidence="2" key="1">
    <citation type="submission" date="2018-05" db="EMBL/GenBank/DDBJ databases">
        <authorList>
            <person name="Lanie J.A."/>
            <person name="Ng W.-L."/>
            <person name="Kazmierczak K.M."/>
            <person name="Andrzejewski T.M."/>
            <person name="Davidsen T.M."/>
            <person name="Wayne K.J."/>
            <person name="Tettelin H."/>
            <person name="Glass J.I."/>
            <person name="Rusch D."/>
            <person name="Podicherti R."/>
            <person name="Tsui H.-C.T."/>
            <person name="Winkler M.E."/>
        </authorList>
    </citation>
    <scope>NUCLEOTIDE SEQUENCE</scope>
</reference>
<gene>
    <name evidence="2" type="ORF">METZ01_LOCUS243430</name>
</gene>
<dbReference type="PANTHER" id="PTHR30482">
    <property type="entry name" value="HIGH-AFFINITY BRANCHED-CHAIN AMINO ACID TRANSPORT SYSTEM PERMEASE"/>
    <property type="match status" value="1"/>
</dbReference>
<feature type="transmembrane region" description="Helical" evidence="1">
    <location>
        <begin position="14"/>
        <end position="34"/>
    </location>
</feature>
<accession>A0A382HT85</accession>
<dbReference type="GO" id="GO:0005886">
    <property type="term" value="C:plasma membrane"/>
    <property type="evidence" value="ECO:0007669"/>
    <property type="project" value="TreeGrafter"/>
</dbReference>
<protein>
    <recommendedName>
        <fullName evidence="3">Branched-chain amino acid ABC transporter permease</fullName>
    </recommendedName>
</protein>